<dbReference type="RefSeq" id="WP_177270663.1">
    <property type="nucleotide sequence ID" value="NZ_JACRTA010000001.1"/>
</dbReference>
<reference evidence="2" key="1">
    <citation type="submission" date="2020-08" db="EMBL/GenBank/DDBJ databases">
        <title>Genome public.</title>
        <authorList>
            <person name="Liu C."/>
            <person name="Sun Q."/>
        </authorList>
    </citation>
    <scope>NUCLEOTIDE SEQUENCE</scope>
    <source>
        <strain evidence="2">NSJ-24</strain>
    </source>
</reference>
<feature type="domain" description="Amidohydrolase 3" evidence="1">
    <location>
        <begin position="50"/>
        <end position="555"/>
    </location>
</feature>
<dbReference type="InterPro" id="IPR032466">
    <property type="entry name" value="Metal_Hydrolase"/>
</dbReference>
<dbReference type="Pfam" id="PF07969">
    <property type="entry name" value="Amidohydro_3"/>
    <property type="match status" value="1"/>
</dbReference>
<evidence type="ECO:0000259" key="1">
    <source>
        <dbReference type="Pfam" id="PF07969"/>
    </source>
</evidence>
<sequence length="565" mass="63759">MKADMILKNGRIFTQNEKALWASEVAVSGKKIVCVGGLGACDELAGPGTQIIDLDQKTVIPGLIDGHTHPTTVAKTIWHIRMPLYLEKERLMETIKEYAEKNPKEKVPYFFGEGYYAETFGNDGPRKEDLDKIFPDRPARIQDFTDHACWYNSVAIDMLKDEDGGIHIASPAGEAEVVKDKNGEPTGWVLEGSPDGDTGIYEAINWHPPTGTEEDAVSPFLDFLKSKGIMCIMDGFTEGEEAIRTFYDMDKEGRLNMFYEATVLMEDCEQAEEAISTVREWSDKYTTEHIHINTVKFFMDGTNEMGDSASLEPFENDGSGENYGSMTASEEELTSVLLKLNDEGIDIHIHVVCDRAFRTCCNAVENAKKICGEKWGIYVTLAHCELIHPDDMKRVAELGIFIDWTAHWSGGYFGENAIEYLGRRRWETMYDFTEIIREGGTVGFSSDLFSYGEAERGDPYFGMQTSMTRVDIELPLDEKKYPGSVRPPLEARLTLNQLLKGYTYNNALRMRLSDKIGTIEEGKLANLIVLNKDIFDTDPFEIKTVSPEMIFFEGRKQEIKEVSFL</sequence>
<dbReference type="Gene3D" id="3.20.20.140">
    <property type="entry name" value="Metal-dependent hydrolases"/>
    <property type="match status" value="1"/>
</dbReference>
<proteinExistence type="predicted"/>
<organism evidence="2 3">
    <name type="scientific">Lentihominibacter hominis</name>
    <dbReference type="NCBI Taxonomy" id="2763645"/>
    <lineage>
        <taxon>Bacteria</taxon>
        <taxon>Bacillati</taxon>
        <taxon>Bacillota</taxon>
        <taxon>Clostridia</taxon>
        <taxon>Peptostreptococcales</taxon>
        <taxon>Anaerovoracaceae</taxon>
        <taxon>Lentihominibacter</taxon>
    </lineage>
</organism>
<evidence type="ECO:0000313" key="3">
    <source>
        <dbReference type="Proteomes" id="UP000610862"/>
    </source>
</evidence>
<gene>
    <name evidence="2" type="ORF">H8692_00240</name>
</gene>
<dbReference type="InterPro" id="IPR013108">
    <property type="entry name" value="Amidohydro_3"/>
</dbReference>
<comment type="caution">
    <text evidence="2">The sequence shown here is derived from an EMBL/GenBank/DDBJ whole genome shotgun (WGS) entry which is preliminary data.</text>
</comment>
<evidence type="ECO:0000313" key="2">
    <source>
        <dbReference type="EMBL" id="MBC8567190.1"/>
    </source>
</evidence>
<dbReference type="SUPFAM" id="SSF51556">
    <property type="entry name" value="Metallo-dependent hydrolases"/>
    <property type="match status" value="1"/>
</dbReference>
<dbReference type="InterPro" id="IPR011059">
    <property type="entry name" value="Metal-dep_hydrolase_composite"/>
</dbReference>
<dbReference type="PANTHER" id="PTHR22642">
    <property type="entry name" value="IMIDAZOLONEPROPIONASE"/>
    <property type="match status" value="1"/>
</dbReference>
<dbReference type="Proteomes" id="UP000610862">
    <property type="component" value="Unassembled WGS sequence"/>
</dbReference>
<dbReference type="GO" id="GO:0016810">
    <property type="term" value="F:hydrolase activity, acting on carbon-nitrogen (but not peptide) bonds"/>
    <property type="evidence" value="ECO:0007669"/>
    <property type="project" value="InterPro"/>
</dbReference>
<name>A0A926E6H5_9FIRM</name>
<dbReference type="Gene3D" id="2.30.40.10">
    <property type="entry name" value="Urease, subunit C, domain 1"/>
    <property type="match status" value="1"/>
</dbReference>
<accession>A0A926E6H5</accession>
<protein>
    <submittedName>
        <fullName evidence="2">Amidohydrolase family protein</fullName>
    </submittedName>
</protein>
<dbReference type="AlphaFoldDB" id="A0A926E6H5"/>
<keyword evidence="3" id="KW-1185">Reference proteome</keyword>
<dbReference type="Gene3D" id="3.10.310.70">
    <property type="match status" value="1"/>
</dbReference>
<dbReference type="SUPFAM" id="SSF51338">
    <property type="entry name" value="Composite domain of metallo-dependent hydrolases"/>
    <property type="match status" value="1"/>
</dbReference>
<dbReference type="PANTHER" id="PTHR22642:SF2">
    <property type="entry name" value="PROTEIN LONG AFTER FAR-RED 3"/>
    <property type="match status" value="1"/>
</dbReference>
<dbReference type="EMBL" id="JACRTA010000001">
    <property type="protein sequence ID" value="MBC8567190.1"/>
    <property type="molecule type" value="Genomic_DNA"/>
</dbReference>